<protein>
    <submittedName>
        <fullName evidence="2">Uncharacterized protein</fullName>
    </submittedName>
</protein>
<comment type="caution">
    <text evidence="2">The sequence shown here is derived from an EMBL/GenBank/DDBJ whole genome shotgun (WGS) entry which is preliminary data.</text>
</comment>
<evidence type="ECO:0000313" key="3">
    <source>
        <dbReference type="Proteomes" id="UP001138686"/>
    </source>
</evidence>
<dbReference type="RefSeq" id="WP_219053516.1">
    <property type="nucleotide sequence ID" value="NZ_JAHWDP010000007.1"/>
</dbReference>
<dbReference type="Proteomes" id="UP001138686">
    <property type="component" value="Unassembled WGS sequence"/>
</dbReference>
<sequence length="212" mass="24224">MLKKILSLSFLLVVTTTTLFSQEYTVEIEDKLENNKLLLYAVNKNLVDLDVSIEVEGSGFRARGGRQLLYRVPATSKVNIATLIVERGWQAMYTYKLYVSDSLSRRVRKVPFELIKIDPKKPITLFIPKNCTTKCDTLVSSLNESPYKYRKVIIEDDERVKQQLSGALVGGIERLDSMETPIVSIGGKMYVTLESYQELMARMEEEEVQVKK</sequence>
<name>A0A9X1K107_9FLAO</name>
<evidence type="ECO:0000313" key="2">
    <source>
        <dbReference type="EMBL" id="MBW2938986.1"/>
    </source>
</evidence>
<dbReference type="EMBL" id="JAHWDP010000007">
    <property type="protein sequence ID" value="MBW2938986.1"/>
    <property type="molecule type" value="Genomic_DNA"/>
</dbReference>
<evidence type="ECO:0000256" key="1">
    <source>
        <dbReference type="SAM" id="SignalP"/>
    </source>
</evidence>
<feature type="chain" id="PRO_5040848456" evidence="1">
    <location>
        <begin position="22"/>
        <end position="212"/>
    </location>
</feature>
<feature type="signal peptide" evidence="1">
    <location>
        <begin position="1"/>
        <end position="21"/>
    </location>
</feature>
<accession>A0A9X1K107</accession>
<proteinExistence type="predicted"/>
<organism evidence="2 3">
    <name type="scientific">Halomarinibacterium sedimenti</name>
    <dbReference type="NCBI Taxonomy" id="2857106"/>
    <lineage>
        <taxon>Bacteria</taxon>
        <taxon>Pseudomonadati</taxon>
        <taxon>Bacteroidota</taxon>
        <taxon>Flavobacteriia</taxon>
        <taxon>Flavobacteriales</taxon>
        <taxon>Flavobacteriaceae</taxon>
        <taxon>Halomarinibacterium</taxon>
    </lineage>
</organism>
<keyword evidence="3" id="KW-1185">Reference proteome</keyword>
<reference evidence="2" key="1">
    <citation type="submission" date="2021-07" db="EMBL/GenBank/DDBJ databases">
        <title>Aureisphaera sp. CAU 1614 isolated from sea sediment.</title>
        <authorList>
            <person name="Kim W."/>
        </authorList>
    </citation>
    <scope>NUCLEOTIDE SEQUENCE</scope>
    <source>
        <strain evidence="2">CAU 1614</strain>
    </source>
</reference>
<keyword evidence="1" id="KW-0732">Signal</keyword>
<gene>
    <name evidence="2" type="ORF">KXJ69_12790</name>
</gene>
<dbReference type="AlphaFoldDB" id="A0A9X1K107"/>